<reference evidence="3 4" key="1">
    <citation type="submission" date="2019-02" db="EMBL/GenBank/DDBJ databases">
        <title>Planctomycetal bacteria perform biofilm scaping via a novel small molecule.</title>
        <authorList>
            <person name="Jeske O."/>
            <person name="Boedeker C."/>
            <person name="Wiegand S."/>
            <person name="Breitling P."/>
            <person name="Kallscheuer N."/>
            <person name="Jogler M."/>
            <person name="Rohde M."/>
            <person name="Petersen J."/>
            <person name="Medema M.H."/>
            <person name="Surup F."/>
            <person name="Jogler C."/>
        </authorList>
    </citation>
    <scope>NUCLEOTIDE SEQUENCE [LARGE SCALE GENOMIC DNA]</scope>
    <source>
        <strain evidence="3 4">Mal15</strain>
    </source>
</reference>
<organism evidence="3 4">
    <name type="scientific">Stieleria maiorica</name>
    <dbReference type="NCBI Taxonomy" id="2795974"/>
    <lineage>
        <taxon>Bacteria</taxon>
        <taxon>Pseudomonadati</taxon>
        <taxon>Planctomycetota</taxon>
        <taxon>Planctomycetia</taxon>
        <taxon>Pirellulales</taxon>
        <taxon>Pirellulaceae</taxon>
        <taxon>Stieleria</taxon>
    </lineage>
</organism>
<dbReference type="InterPro" id="IPR044032">
    <property type="entry name" value="TssC1_C"/>
</dbReference>
<keyword evidence="4" id="KW-1185">Reference proteome</keyword>
<evidence type="ECO:0000313" key="4">
    <source>
        <dbReference type="Proteomes" id="UP000321353"/>
    </source>
</evidence>
<proteinExistence type="predicted"/>
<dbReference type="KEGG" id="smam:Mal15_24930"/>
<dbReference type="Pfam" id="PF05943">
    <property type="entry name" value="VipB"/>
    <property type="match status" value="1"/>
</dbReference>
<dbReference type="InterPro" id="IPR044031">
    <property type="entry name" value="TssC1_N"/>
</dbReference>
<evidence type="ECO:0008006" key="5">
    <source>
        <dbReference type="Google" id="ProtNLM"/>
    </source>
</evidence>
<sequence>MEDPPSGEGSYVRRFVHHHCHEHATMSPAQFRSDGSPLTEVLAESLLEQVLSAGVAESDQTTARAPSRPNHSAPAPLHQFLAATGVEQALECWFGKHWSRDARLRDKQSLLARLAADIAEIDRLLNDQINAILHHPKFQRLESSWRGLAFLVRRADIESDPMIKVRVLSARWKELEKDFERNVEFDQSALFKKVYEEELGMPGGEPFGVLIGDYDIHPRVSAEHPTDDLSILRALSGVAASSFCPVLLAASPELLDLESFTELQVTRDHESRLSRPDYLKWNALRDDEDARFIGMVLPRILMRGPYEDDGSRVDRFVFREDVFSPGGRHYLWGNPGYAYASVLMRSFATSGWLADIRGLRQDFEGGGLVSDLPALSFPSDAPGVIPRPMTEIAVTDSLERQLSDLGLLPICDCKDTPMAVFASGQSLQRPKKYDTADANTNAKISAMLPYMLTVSRFAHYIKVIGRTKMGSFTTAEELQRLLHDWIIEYVTADREASADVKSRKPLREASITVQPDPGKPGSFYCIMRLAPHYELDEMVGSVRLQTRIGRS</sequence>
<accession>A0A5B9MAY1</accession>
<gene>
    <name evidence="3" type="ORF">Mal15_24930</name>
</gene>
<name>A0A5B9MAY1_9BACT</name>
<evidence type="ECO:0000259" key="2">
    <source>
        <dbReference type="Pfam" id="PF18945"/>
    </source>
</evidence>
<evidence type="ECO:0000313" key="3">
    <source>
        <dbReference type="EMBL" id="QEF98441.1"/>
    </source>
</evidence>
<dbReference type="EMBL" id="CP036264">
    <property type="protein sequence ID" value="QEF98441.1"/>
    <property type="molecule type" value="Genomic_DNA"/>
</dbReference>
<dbReference type="InterPro" id="IPR010269">
    <property type="entry name" value="T6SS_TssC-like"/>
</dbReference>
<dbReference type="Pfam" id="PF18945">
    <property type="entry name" value="VipB_2"/>
    <property type="match status" value="1"/>
</dbReference>
<protein>
    <recommendedName>
        <fullName evidence="5">Type VI secretion system contractile sheath large subunit</fullName>
    </recommendedName>
</protein>
<dbReference type="AlphaFoldDB" id="A0A5B9MAY1"/>
<evidence type="ECO:0000259" key="1">
    <source>
        <dbReference type="Pfam" id="PF05943"/>
    </source>
</evidence>
<feature type="domain" description="TssC1 C-terminal" evidence="2">
    <location>
        <begin position="438"/>
        <end position="548"/>
    </location>
</feature>
<dbReference type="Proteomes" id="UP000321353">
    <property type="component" value="Chromosome"/>
</dbReference>
<dbReference type="PANTHER" id="PTHR35565">
    <property type="entry name" value="CYTOPLASMIC PROTEIN-RELATED"/>
    <property type="match status" value="1"/>
</dbReference>
<feature type="domain" description="TssC1 N-terminal" evidence="1">
    <location>
        <begin position="117"/>
        <end position="428"/>
    </location>
</feature>
<dbReference type="NCBIfam" id="TIGR03355">
    <property type="entry name" value="VI_chp_2"/>
    <property type="match status" value="1"/>
</dbReference>
<dbReference type="PANTHER" id="PTHR35565:SF3">
    <property type="entry name" value="TYPE VI SECRETION SYSTEM SHEATH PROTEIN TSSC1"/>
    <property type="match status" value="1"/>
</dbReference>